<dbReference type="InterPro" id="IPR001663">
    <property type="entry name" value="Rng_hydr_dOase-A"/>
</dbReference>
<accession>A0ABR3GAP8</accession>
<keyword evidence="2" id="KW-1185">Reference proteome</keyword>
<reference evidence="1 2" key="1">
    <citation type="submission" date="2024-02" db="EMBL/GenBank/DDBJ databases">
        <title>Discinaceae phylogenomics.</title>
        <authorList>
            <person name="Dirks A.C."/>
            <person name="James T.Y."/>
        </authorList>
    </citation>
    <scope>NUCLEOTIDE SEQUENCE [LARGE SCALE GENOMIC DNA]</scope>
    <source>
        <strain evidence="1 2">ACD0624</strain>
    </source>
</reference>
<proteinExistence type="predicted"/>
<dbReference type="PANTHER" id="PTHR43756">
    <property type="entry name" value="CHOLINE MONOOXYGENASE, CHLOROPLASTIC"/>
    <property type="match status" value="1"/>
</dbReference>
<evidence type="ECO:0000313" key="1">
    <source>
        <dbReference type="EMBL" id="KAL0633015.1"/>
    </source>
</evidence>
<dbReference type="Proteomes" id="UP001447188">
    <property type="component" value="Unassembled WGS sequence"/>
</dbReference>
<dbReference type="Gene3D" id="3.90.380.10">
    <property type="entry name" value="Naphthalene 1,2-dioxygenase Alpha Subunit, Chain A, domain 1"/>
    <property type="match status" value="1"/>
</dbReference>
<gene>
    <name evidence="1" type="ORF">Q9L58_008077</name>
</gene>
<dbReference type="PANTHER" id="PTHR43756:SF3">
    <property type="entry name" value="CHOLINE MONOOXYGENASE, CHLOROPLASTIC"/>
    <property type="match status" value="1"/>
</dbReference>
<sequence>MEFDYYYNGEEEAFEKYLKFVQQVAFEDFELCVAAQKNLQKGVYCEGILNPVKESGVIYYQQLVKKLVLDRYKKEKGDEF</sequence>
<dbReference type="SUPFAM" id="SSF55961">
    <property type="entry name" value="Bet v1-like"/>
    <property type="match status" value="1"/>
</dbReference>
<organism evidence="1 2">
    <name type="scientific">Discina gigas</name>
    <dbReference type="NCBI Taxonomy" id="1032678"/>
    <lineage>
        <taxon>Eukaryota</taxon>
        <taxon>Fungi</taxon>
        <taxon>Dikarya</taxon>
        <taxon>Ascomycota</taxon>
        <taxon>Pezizomycotina</taxon>
        <taxon>Pezizomycetes</taxon>
        <taxon>Pezizales</taxon>
        <taxon>Discinaceae</taxon>
        <taxon>Discina</taxon>
    </lineage>
</organism>
<evidence type="ECO:0000313" key="2">
    <source>
        <dbReference type="Proteomes" id="UP001447188"/>
    </source>
</evidence>
<name>A0ABR3GAP8_9PEZI</name>
<protein>
    <submittedName>
        <fullName evidence="1">Uncharacterized protein</fullName>
    </submittedName>
</protein>
<dbReference type="EMBL" id="JBBBZM010000140">
    <property type="protein sequence ID" value="KAL0633015.1"/>
    <property type="molecule type" value="Genomic_DNA"/>
</dbReference>
<comment type="caution">
    <text evidence="1">The sequence shown here is derived from an EMBL/GenBank/DDBJ whole genome shotgun (WGS) entry which is preliminary data.</text>
</comment>